<comment type="caution">
    <text evidence="2">The sequence shown here is derived from an EMBL/GenBank/DDBJ whole genome shotgun (WGS) entry which is preliminary data.</text>
</comment>
<accession>A0AA36JFC4</accession>
<proteinExistence type="predicted"/>
<evidence type="ECO:0000313" key="3">
    <source>
        <dbReference type="Proteomes" id="UP001178507"/>
    </source>
</evidence>
<organism evidence="2 3">
    <name type="scientific">Effrenium voratum</name>
    <dbReference type="NCBI Taxonomy" id="2562239"/>
    <lineage>
        <taxon>Eukaryota</taxon>
        <taxon>Sar</taxon>
        <taxon>Alveolata</taxon>
        <taxon>Dinophyceae</taxon>
        <taxon>Suessiales</taxon>
        <taxon>Symbiodiniaceae</taxon>
        <taxon>Effrenium</taxon>
    </lineage>
</organism>
<feature type="coiled-coil region" evidence="1">
    <location>
        <begin position="153"/>
        <end position="187"/>
    </location>
</feature>
<evidence type="ECO:0000256" key="1">
    <source>
        <dbReference type="SAM" id="Coils"/>
    </source>
</evidence>
<keyword evidence="3" id="KW-1185">Reference proteome</keyword>
<keyword evidence="1" id="KW-0175">Coiled coil</keyword>
<dbReference type="AlphaFoldDB" id="A0AA36JFC4"/>
<gene>
    <name evidence="2" type="ORF">EVOR1521_LOCUS26515</name>
</gene>
<sequence>MGDRLSGLCSTNCLATLEPKHLGLFVRVADLAGQQGLTKLRAFLRCIGQLHDRAEHAEKAAEHWQNQWEEKYREALELQRGKSNASLGYEVQISDLQQALSLQRRACEQQLLEQRRLQEAFQASADLQIWHRHGQQQQLRQLWGTTSAQLGRCGELERRLALERAESQRLQQRLTEAELGARTAEVERQDAAARAKDAEHYALEARKYIPEKVDEALEVQKAQLMEEMQTERKGWQKELANAIPLQLAREVLGAYAELWRSGCAASPGLHSQRAERALRRLFDLDVFAAVMPPRDELLQEPLRRAMGDAAAKDVGEALVAELRRSHAHVPKEPEASRLEGWSQHGGSLQHLRDLPLRAKAMILASENR</sequence>
<protein>
    <submittedName>
        <fullName evidence="2">Uncharacterized protein</fullName>
    </submittedName>
</protein>
<dbReference type="EMBL" id="CAUJNA010003517">
    <property type="protein sequence ID" value="CAJ1403963.1"/>
    <property type="molecule type" value="Genomic_DNA"/>
</dbReference>
<name>A0AA36JFC4_9DINO</name>
<dbReference type="Proteomes" id="UP001178507">
    <property type="component" value="Unassembled WGS sequence"/>
</dbReference>
<evidence type="ECO:0000313" key="2">
    <source>
        <dbReference type="EMBL" id="CAJ1403963.1"/>
    </source>
</evidence>
<reference evidence="2" key="1">
    <citation type="submission" date="2023-08" db="EMBL/GenBank/DDBJ databases">
        <authorList>
            <person name="Chen Y."/>
            <person name="Shah S."/>
            <person name="Dougan E. K."/>
            <person name="Thang M."/>
            <person name="Chan C."/>
        </authorList>
    </citation>
    <scope>NUCLEOTIDE SEQUENCE</scope>
</reference>